<dbReference type="GO" id="GO:0007059">
    <property type="term" value="P:chromosome segregation"/>
    <property type="evidence" value="ECO:0007669"/>
    <property type="project" value="UniProtKB-KW"/>
</dbReference>
<gene>
    <name evidence="14" type="ORF">IAD23_00650</name>
</gene>
<dbReference type="InterPro" id="IPR002104">
    <property type="entry name" value="Integrase_catalytic"/>
</dbReference>
<dbReference type="SUPFAM" id="SSF56349">
    <property type="entry name" value="DNA breaking-rejoining enzymes"/>
    <property type="match status" value="1"/>
</dbReference>
<reference evidence="14" key="1">
    <citation type="submission" date="2020-10" db="EMBL/GenBank/DDBJ databases">
        <authorList>
            <person name="Gilroy R."/>
        </authorList>
    </citation>
    <scope>NUCLEOTIDE SEQUENCE</scope>
    <source>
        <strain evidence="14">CHK176-6737</strain>
    </source>
</reference>
<dbReference type="PROSITE" id="PS51900">
    <property type="entry name" value="CB"/>
    <property type="match status" value="1"/>
</dbReference>
<evidence type="ECO:0000259" key="13">
    <source>
        <dbReference type="PROSITE" id="PS51900"/>
    </source>
</evidence>
<evidence type="ECO:0000256" key="3">
    <source>
        <dbReference type="ARBA" id="ARBA00008857"/>
    </source>
</evidence>
<accession>A0A9D1SNE0</accession>
<dbReference type="GO" id="GO:0005737">
    <property type="term" value="C:cytoplasm"/>
    <property type="evidence" value="ECO:0007669"/>
    <property type="project" value="UniProtKB-SubCell"/>
</dbReference>
<feature type="domain" description="Tyr recombinase" evidence="12">
    <location>
        <begin position="142"/>
        <end position="321"/>
    </location>
</feature>
<dbReference type="InterPro" id="IPR011010">
    <property type="entry name" value="DNA_brk_join_enz"/>
</dbReference>
<dbReference type="PROSITE" id="PS51898">
    <property type="entry name" value="TYR_RECOMBINASE"/>
    <property type="match status" value="1"/>
</dbReference>
<evidence type="ECO:0000256" key="7">
    <source>
        <dbReference type="ARBA" id="ARBA00022908"/>
    </source>
</evidence>
<evidence type="ECO:0000313" key="14">
    <source>
        <dbReference type="EMBL" id="HIU68450.1"/>
    </source>
</evidence>
<proteinExistence type="inferred from homology"/>
<evidence type="ECO:0000256" key="4">
    <source>
        <dbReference type="ARBA" id="ARBA00022490"/>
    </source>
</evidence>
<evidence type="ECO:0000256" key="11">
    <source>
        <dbReference type="PROSITE-ProRule" id="PRU01248"/>
    </source>
</evidence>
<feature type="domain" description="Core-binding (CB)" evidence="13">
    <location>
        <begin position="15"/>
        <end position="120"/>
    </location>
</feature>
<keyword evidence="10" id="KW-0131">Cell cycle</keyword>
<dbReference type="Gene3D" id="1.10.150.130">
    <property type="match status" value="1"/>
</dbReference>
<evidence type="ECO:0000259" key="12">
    <source>
        <dbReference type="PROSITE" id="PS51898"/>
    </source>
</evidence>
<evidence type="ECO:0000256" key="5">
    <source>
        <dbReference type="ARBA" id="ARBA00022618"/>
    </source>
</evidence>
<dbReference type="PANTHER" id="PTHR30349">
    <property type="entry name" value="PHAGE INTEGRASE-RELATED"/>
    <property type="match status" value="1"/>
</dbReference>
<dbReference type="Proteomes" id="UP000824125">
    <property type="component" value="Unassembled WGS sequence"/>
</dbReference>
<dbReference type="Gene3D" id="1.10.443.10">
    <property type="entry name" value="Intergrase catalytic core"/>
    <property type="match status" value="1"/>
</dbReference>
<keyword evidence="9" id="KW-0233">DNA recombination</keyword>
<dbReference type="InterPro" id="IPR010998">
    <property type="entry name" value="Integrase_recombinase_N"/>
</dbReference>
<evidence type="ECO:0000256" key="8">
    <source>
        <dbReference type="ARBA" id="ARBA00023125"/>
    </source>
</evidence>
<dbReference type="EMBL" id="DVNM01000002">
    <property type="protein sequence ID" value="HIU68450.1"/>
    <property type="molecule type" value="Genomic_DNA"/>
</dbReference>
<dbReference type="GO" id="GO:0051301">
    <property type="term" value="P:cell division"/>
    <property type="evidence" value="ECO:0007669"/>
    <property type="project" value="UniProtKB-KW"/>
</dbReference>
<keyword evidence="8 11" id="KW-0238">DNA-binding</keyword>
<sequence>MYNKGELKLKKSEITALPELVQEYLTYLEAVKGQSELTVLEYASDLRTFFRYVKRQKQMLPNDLPDDQIDLRDIDLDFLRCVKLNDAYMYLIYCKNERHNNEATRARKVIAIRRFYYYICEKCGYLNENPMKTLDTPKIKKSQPKFLTLEESEKLLSVIDGKYKERDYAIITLFLNCGLRLSELVSINYNDIRDDGALVITGKGNKERMIYLNQACINAVAAYMKVRPREGVKDRALFLSSRNNRISPKTVQHLVYMYLDKAGLGNRGLSVHKLRHTAATLMYRQGHVDLLVLKKILGHENLGTTEIYTHIADDAVQKAIRSNPLSKEKMKK</sequence>
<dbReference type="InterPro" id="IPR004107">
    <property type="entry name" value="Integrase_SAM-like_N"/>
</dbReference>
<evidence type="ECO:0000313" key="15">
    <source>
        <dbReference type="Proteomes" id="UP000824125"/>
    </source>
</evidence>
<dbReference type="AlphaFoldDB" id="A0A9D1SNE0"/>
<comment type="function">
    <text evidence="1">Site-specific tyrosine recombinase, which acts by catalyzing the cutting and rejoining of the recombining DNA molecules.</text>
</comment>
<dbReference type="GO" id="GO:0006310">
    <property type="term" value="P:DNA recombination"/>
    <property type="evidence" value="ECO:0007669"/>
    <property type="project" value="UniProtKB-KW"/>
</dbReference>
<comment type="similarity">
    <text evidence="3">Belongs to the 'phage' integrase family.</text>
</comment>
<protein>
    <submittedName>
        <fullName evidence="14">Tyrosine recombinase XerC</fullName>
    </submittedName>
</protein>
<dbReference type="PANTHER" id="PTHR30349:SF77">
    <property type="entry name" value="TYROSINE RECOMBINASE XERC"/>
    <property type="match status" value="1"/>
</dbReference>
<name>A0A9D1SNE0_9FIRM</name>
<keyword evidence="5" id="KW-0132">Cell division</keyword>
<comment type="subcellular location">
    <subcellularLocation>
        <location evidence="2">Cytoplasm</location>
    </subcellularLocation>
</comment>
<dbReference type="GO" id="GO:0003677">
    <property type="term" value="F:DNA binding"/>
    <property type="evidence" value="ECO:0007669"/>
    <property type="project" value="UniProtKB-UniRule"/>
</dbReference>
<evidence type="ECO:0000256" key="9">
    <source>
        <dbReference type="ARBA" id="ARBA00023172"/>
    </source>
</evidence>
<keyword evidence="7" id="KW-0229">DNA integration</keyword>
<evidence type="ECO:0000256" key="10">
    <source>
        <dbReference type="ARBA" id="ARBA00023306"/>
    </source>
</evidence>
<dbReference type="InterPro" id="IPR050090">
    <property type="entry name" value="Tyrosine_recombinase_XerCD"/>
</dbReference>
<evidence type="ECO:0000256" key="2">
    <source>
        <dbReference type="ARBA" id="ARBA00004496"/>
    </source>
</evidence>
<dbReference type="Pfam" id="PF02899">
    <property type="entry name" value="Phage_int_SAM_1"/>
    <property type="match status" value="1"/>
</dbReference>
<keyword evidence="6" id="KW-0159">Chromosome partition</keyword>
<keyword evidence="4" id="KW-0963">Cytoplasm</keyword>
<reference evidence="14" key="2">
    <citation type="journal article" date="2021" name="PeerJ">
        <title>Extensive microbial diversity within the chicken gut microbiome revealed by metagenomics and culture.</title>
        <authorList>
            <person name="Gilroy R."/>
            <person name="Ravi A."/>
            <person name="Getino M."/>
            <person name="Pursley I."/>
            <person name="Horton D.L."/>
            <person name="Alikhan N.F."/>
            <person name="Baker D."/>
            <person name="Gharbi K."/>
            <person name="Hall N."/>
            <person name="Watson M."/>
            <person name="Adriaenssens E.M."/>
            <person name="Foster-Nyarko E."/>
            <person name="Jarju S."/>
            <person name="Secka A."/>
            <person name="Antonio M."/>
            <person name="Oren A."/>
            <person name="Chaudhuri R.R."/>
            <person name="La Ragione R."/>
            <person name="Hildebrand F."/>
            <person name="Pallen M.J."/>
        </authorList>
    </citation>
    <scope>NUCLEOTIDE SEQUENCE</scope>
    <source>
        <strain evidence="14">CHK176-6737</strain>
    </source>
</reference>
<comment type="caution">
    <text evidence="14">The sequence shown here is derived from an EMBL/GenBank/DDBJ whole genome shotgun (WGS) entry which is preliminary data.</text>
</comment>
<dbReference type="InterPro" id="IPR013762">
    <property type="entry name" value="Integrase-like_cat_sf"/>
</dbReference>
<dbReference type="GO" id="GO:0015074">
    <property type="term" value="P:DNA integration"/>
    <property type="evidence" value="ECO:0007669"/>
    <property type="project" value="UniProtKB-KW"/>
</dbReference>
<evidence type="ECO:0000256" key="1">
    <source>
        <dbReference type="ARBA" id="ARBA00003283"/>
    </source>
</evidence>
<evidence type="ECO:0000256" key="6">
    <source>
        <dbReference type="ARBA" id="ARBA00022829"/>
    </source>
</evidence>
<dbReference type="Pfam" id="PF00589">
    <property type="entry name" value="Phage_integrase"/>
    <property type="match status" value="1"/>
</dbReference>
<dbReference type="InterPro" id="IPR044068">
    <property type="entry name" value="CB"/>
</dbReference>
<organism evidence="14 15">
    <name type="scientific">Candidatus Scybalenecus merdavium</name>
    <dbReference type="NCBI Taxonomy" id="2840939"/>
    <lineage>
        <taxon>Bacteria</taxon>
        <taxon>Bacillati</taxon>
        <taxon>Bacillota</taxon>
        <taxon>Clostridia</taxon>
        <taxon>Eubacteriales</taxon>
        <taxon>Oscillospiraceae</taxon>
        <taxon>Oscillospiraceae incertae sedis</taxon>
        <taxon>Candidatus Scybalenecus</taxon>
    </lineage>
</organism>